<evidence type="ECO:0008006" key="5">
    <source>
        <dbReference type="Google" id="ProtNLM"/>
    </source>
</evidence>
<proteinExistence type="predicted"/>
<reference evidence="3 4" key="2">
    <citation type="journal article" date="2016" name="Genome Announc.">
        <title>Complete Genome Sequence of Sphingopyxis terrae Strain 203-1 (NBRC 111660), a Polyethylene Glycol Degrader.</title>
        <authorList>
            <person name="Ohtsubo Y."/>
            <person name="Nonoyama S."/>
            <person name="Nagata Y."/>
            <person name="Numata M."/>
            <person name="Tsuchikane K."/>
            <person name="Hosoyama A."/>
            <person name="Yamazoe A."/>
            <person name="Tsuda M."/>
            <person name="Fujita N."/>
            <person name="Kawai F."/>
        </authorList>
    </citation>
    <scope>NUCLEOTIDE SEQUENCE [LARGE SCALE GENOMIC DNA]</scope>
    <source>
        <strain evidence="3 4">203-1</strain>
    </source>
</reference>
<name>A0A142W2H3_9SPHN</name>
<evidence type="ECO:0000256" key="1">
    <source>
        <dbReference type="SAM" id="MobiDB-lite"/>
    </source>
</evidence>
<dbReference type="AlphaFoldDB" id="A0A142W2H3"/>
<protein>
    <recommendedName>
        <fullName evidence="5">Nickel/cobalt transporter regulator</fullName>
    </recommendedName>
</protein>
<evidence type="ECO:0000313" key="3">
    <source>
        <dbReference type="EMBL" id="AMU95735.1"/>
    </source>
</evidence>
<reference evidence="4" key="1">
    <citation type="submission" date="2015-11" db="EMBL/GenBank/DDBJ databases">
        <title>Complete genome sequence of a polyethylene glycol-degrading strain Sphingopyxis terrae strain 203-1 (NBRC 15098).</title>
        <authorList>
            <person name="Yoshiyuki O."/>
            <person name="Shouta N."/>
            <person name="Nagata Y."/>
            <person name="Numata M."/>
            <person name="Tsuchikane K."/>
            <person name="Hosoyama A."/>
            <person name="Yamazoe A."/>
            <person name="Tsuda M."/>
            <person name="Fujita N."/>
            <person name="Kawai F."/>
        </authorList>
    </citation>
    <scope>NUCLEOTIDE SEQUENCE [LARGE SCALE GENOMIC DNA]</scope>
    <source>
        <strain evidence="4">203-1</strain>
    </source>
</reference>
<feature type="region of interest" description="Disordered" evidence="1">
    <location>
        <begin position="38"/>
        <end position="58"/>
    </location>
</feature>
<organism evidence="3 4">
    <name type="scientific">Sphingopyxis terrae subsp. terrae NBRC 15098</name>
    <dbReference type="NCBI Taxonomy" id="1219058"/>
    <lineage>
        <taxon>Bacteria</taxon>
        <taxon>Pseudomonadati</taxon>
        <taxon>Pseudomonadota</taxon>
        <taxon>Alphaproteobacteria</taxon>
        <taxon>Sphingomonadales</taxon>
        <taxon>Sphingomonadaceae</taxon>
        <taxon>Sphingopyxis</taxon>
    </lineage>
</organism>
<keyword evidence="2" id="KW-0732">Signal</keyword>
<feature type="signal peptide" evidence="2">
    <location>
        <begin position="1"/>
        <end position="22"/>
    </location>
</feature>
<feature type="chain" id="PRO_5007502506" description="Nickel/cobalt transporter regulator" evidence="2">
    <location>
        <begin position="23"/>
        <end position="154"/>
    </location>
</feature>
<dbReference type="Proteomes" id="UP000076234">
    <property type="component" value="Chromosome"/>
</dbReference>
<dbReference type="InterPro" id="IPR024572">
    <property type="entry name" value="RcnB"/>
</dbReference>
<dbReference type="RefSeq" id="WP_062902246.1">
    <property type="nucleotide sequence ID" value="NZ_CP013342.1"/>
</dbReference>
<sequence length="154" mass="18675">MKSKILTAGLIAAMMVPAVAQAQTRELARDRQDIRQEQRDLNQAKRYGDRHDVRDAHRDVRDAKREYREDKRDWRRDNRYQNWRAPFSYHRFAVGNSLRSTYYAPTYRLNYDARWGVPKAGRNLAYVRHYNDLLLVNVRTGKVVRVYYNHFRWR</sequence>
<dbReference type="Pfam" id="PF11776">
    <property type="entry name" value="RcnB"/>
    <property type="match status" value="1"/>
</dbReference>
<dbReference type="KEGG" id="ster:AOA14_14060"/>
<evidence type="ECO:0000313" key="4">
    <source>
        <dbReference type="Proteomes" id="UP000076234"/>
    </source>
</evidence>
<dbReference type="STRING" id="1219058.AOA14_14060"/>
<evidence type="ECO:0000256" key="2">
    <source>
        <dbReference type="SAM" id="SignalP"/>
    </source>
</evidence>
<gene>
    <name evidence="3" type="ORF">AOA14_14060</name>
</gene>
<dbReference type="EMBL" id="CP013342">
    <property type="protein sequence ID" value="AMU95735.1"/>
    <property type="molecule type" value="Genomic_DNA"/>
</dbReference>
<accession>A0A142W2H3</accession>